<evidence type="ECO:0000313" key="3">
    <source>
        <dbReference type="Proteomes" id="UP000001996"/>
    </source>
</evidence>
<dbReference type="Pfam" id="PF05024">
    <property type="entry name" value="Gpi1"/>
    <property type="match status" value="1"/>
</dbReference>
<dbReference type="GeneID" id="5233361"/>
<accession>A5DZP5</accession>
<dbReference type="Proteomes" id="UP000001996">
    <property type="component" value="Unassembled WGS sequence"/>
</dbReference>
<keyword evidence="3" id="KW-1185">Reference proteome</keyword>
<sequence length="688" mass="80134">MINEKNDDMVSTTQIYFPNDLRIHLCESNVMVIGYEMSNIYIVFDCLLNDKVVHDFKLDDPELKVIGYINQHLPTSYPHSTHKTLQMWFDQKTNELNINCRSTIIYFDPPNFRNLEYFSIQPILLQSMEANNSSKETTNNNTFNHSAKENKLKFYEPLNNKILMLNGMPQKFISDSDVLDKINQLFRIRLKFRNPATAGVGTRMFQFFQHCLYVILVPIVQILQQLLIMAIDIINQPIIFSTSLVKISRVFRQADLRLQQLNYFPIQFLCYYNKRILYDKSDSLVITKLKIPVLNNDLNINNSNYINFYNSIWLILNDILLGHSIYNLIQTHQNQIFYFFNSTILQKYLFQDLTSLITWISTKHPAGFKLNTNLGTFLGDLYIWTIHFWKLVMDLMSFPGSNSNLNLNSNLNSNYNTTLVMLAIKYICFTGGCSFLIAFLTDIVYLITFHIYASYYCAAKLYKKQIGAIKSLFQLIRGKKYNVLRNRIDNLNNYENALQSDFGTGTGTGTGSGAGYRSGDGPQLRVGTFTGFELDQLLVGTLLFMILIFLLPTVFAFYLLFSILHILTLMTHNLLENLQIVLNFTPLFVIMLKLKNSKRLQGGITFSLIRCSKGVTELRMSNKSLTYHEVFTNFFRLFKRAKNFRDSILKNMINGNVILIRYDYNLKFLYLMLPEEYRETTSVWKYVK</sequence>
<dbReference type="InterPro" id="IPR007720">
    <property type="entry name" value="PigQ/GPI1"/>
</dbReference>
<dbReference type="InParanoid" id="A5DZP5"/>
<dbReference type="EMBL" id="CH981526">
    <property type="protein sequence ID" value="EDK44653.1"/>
    <property type="molecule type" value="Genomic_DNA"/>
</dbReference>
<dbReference type="VEuPathDB" id="FungiDB:LELG_02832"/>
<evidence type="ECO:0000256" key="1">
    <source>
        <dbReference type="SAM" id="Phobius"/>
    </source>
</evidence>
<name>A5DZP5_LODEL</name>
<feature type="transmembrane region" description="Helical" evidence="1">
    <location>
        <begin position="542"/>
        <end position="568"/>
    </location>
</feature>
<dbReference type="PANTHER" id="PTHR21329">
    <property type="entry name" value="PHOSPHATIDYLINOSITOL N-ACETYLGLUCOSAMINYLTRANSFERASE SUBUNIT Q-RELATED"/>
    <property type="match status" value="1"/>
</dbReference>
<dbReference type="STRING" id="379508.A5DZP5"/>
<feature type="transmembrane region" description="Helical" evidence="1">
    <location>
        <begin position="212"/>
        <end position="234"/>
    </location>
</feature>
<organism evidence="2 3">
    <name type="scientific">Lodderomyces elongisporus (strain ATCC 11503 / CBS 2605 / JCM 1781 / NBRC 1676 / NRRL YB-4239)</name>
    <name type="common">Yeast</name>
    <name type="synonym">Saccharomyces elongisporus</name>
    <dbReference type="NCBI Taxonomy" id="379508"/>
    <lineage>
        <taxon>Eukaryota</taxon>
        <taxon>Fungi</taxon>
        <taxon>Dikarya</taxon>
        <taxon>Ascomycota</taxon>
        <taxon>Saccharomycotina</taxon>
        <taxon>Pichiomycetes</taxon>
        <taxon>Debaryomycetaceae</taxon>
        <taxon>Candida/Lodderomyces clade</taxon>
        <taxon>Lodderomyces</taxon>
    </lineage>
</organism>
<dbReference type="OMA" id="CFWPVQY"/>
<dbReference type="GO" id="GO:0006506">
    <property type="term" value="P:GPI anchor biosynthetic process"/>
    <property type="evidence" value="ECO:0007669"/>
    <property type="project" value="InterPro"/>
</dbReference>
<proteinExistence type="predicted"/>
<protein>
    <submittedName>
        <fullName evidence="2">Uncharacterized protein</fullName>
    </submittedName>
</protein>
<reference evidence="2 3" key="1">
    <citation type="journal article" date="2009" name="Nature">
        <title>Evolution of pathogenicity and sexual reproduction in eight Candida genomes.</title>
        <authorList>
            <person name="Butler G."/>
            <person name="Rasmussen M.D."/>
            <person name="Lin M.F."/>
            <person name="Santos M.A."/>
            <person name="Sakthikumar S."/>
            <person name="Munro C.A."/>
            <person name="Rheinbay E."/>
            <person name="Grabherr M."/>
            <person name="Forche A."/>
            <person name="Reedy J.L."/>
            <person name="Agrafioti I."/>
            <person name="Arnaud M.B."/>
            <person name="Bates S."/>
            <person name="Brown A.J."/>
            <person name="Brunke S."/>
            <person name="Costanzo M.C."/>
            <person name="Fitzpatrick D.A."/>
            <person name="de Groot P.W."/>
            <person name="Harris D."/>
            <person name="Hoyer L.L."/>
            <person name="Hube B."/>
            <person name="Klis F.M."/>
            <person name="Kodira C."/>
            <person name="Lennard N."/>
            <person name="Logue M.E."/>
            <person name="Martin R."/>
            <person name="Neiman A.M."/>
            <person name="Nikolaou E."/>
            <person name="Quail M.A."/>
            <person name="Quinn J."/>
            <person name="Santos M.C."/>
            <person name="Schmitzberger F.F."/>
            <person name="Sherlock G."/>
            <person name="Shah P."/>
            <person name="Silverstein K.A."/>
            <person name="Skrzypek M.S."/>
            <person name="Soll D."/>
            <person name="Staggs R."/>
            <person name="Stansfield I."/>
            <person name="Stumpf M.P."/>
            <person name="Sudbery P.E."/>
            <person name="Srikantha T."/>
            <person name="Zeng Q."/>
            <person name="Berman J."/>
            <person name="Berriman M."/>
            <person name="Heitman J."/>
            <person name="Gow N.A."/>
            <person name="Lorenz M.C."/>
            <person name="Birren B.W."/>
            <person name="Kellis M."/>
            <person name="Cuomo C.A."/>
        </authorList>
    </citation>
    <scope>NUCLEOTIDE SEQUENCE [LARGE SCALE GENOMIC DNA]</scope>
    <source>
        <strain evidence="3">ATCC 11503 / BCRC 21390 / CBS 2605 / JCM 1781 / NBRC 1676 / NRRL YB-4239</strain>
    </source>
</reference>
<gene>
    <name evidence="2" type="ORF">LELG_02832</name>
</gene>
<dbReference type="GO" id="GO:0005783">
    <property type="term" value="C:endoplasmic reticulum"/>
    <property type="evidence" value="ECO:0007669"/>
    <property type="project" value="TreeGrafter"/>
</dbReference>
<evidence type="ECO:0000313" key="2">
    <source>
        <dbReference type="EMBL" id="EDK44653.1"/>
    </source>
</evidence>
<dbReference type="AlphaFoldDB" id="A5DZP5"/>
<dbReference type="OrthoDB" id="70250at2759"/>
<dbReference type="HOGENOM" id="CLU_007914_3_1_1"/>
<keyword evidence="1" id="KW-0812">Transmembrane</keyword>
<dbReference type="FunCoup" id="A5DZP5">
    <property type="interactions" value="80"/>
</dbReference>
<dbReference type="GO" id="GO:0016020">
    <property type="term" value="C:membrane"/>
    <property type="evidence" value="ECO:0007669"/>
    <property type="project" value="InterPro"/>
</dbReference>
<dbReference type="eggNOG" id="KOG1183">
    <property type="taxonomic scope" value="Eukaryota"/>
</dbReference>
<keyword evidence="1" id="KW-0472">Membrane</keyword>
<feature type="transmembrane region" description="Helical" evidence="1">
    <location>
        <begin position="443"/>
        <end position="462"/>
    </location>
</feature>
<dbReference type="KEGG" id="lel:PVL30_003674"/>
<keyword evidence="1" id="KW-1133">Transmembrane helix</keyword>
<dbReference type="PANTHER" id="PTHR21329:SF3">
    <property type="entry name" value="PHOSPHATIDYLINOSITOL N-ACETYLGLUCOSAMINYLTRANSFERASE SUBUNIT Q"/>
    <property type="match status" value="1"/>
</dbReference>
<feature type="transmembrane region" description="Helical" evidence="1">
    <location>
        <begin position="574"/>
        <end position="592"/>
    </location>
</feature>